<comment type="similarity">
    <text evidence="1">Belongs to the universal ribosomal protein uS14 family.</text>
</comment>
<dbReference type="OrthoDB" id="413436at2759"/>
<reference evidence="4 5" key="1">
    <citation type="submission" date="2018-10" db="EMBL/GenBank/DDBJ databases">
        <title>Complete genome sequence of Malassezia restricta CBS 7877.</title>
        <authorList>
            <person name="Morand S.C."/>
            <person name="Bertignac M."/>
            <person name="Iltis A."/>
            <person name="Kolder I."/>
            <person name="Pirovano W."/>
            <person name="Jourdain R."/>
            <person name="Clavaud C."/>
        </authorList>
    </citation>
    <scope>NUCLEOTIDE SEQUENCE [LARGE SCALE GENOMIC DNA]</scope>
    <source>
        <strain evidence="4 5">CBS 7877</strain>
    </source>
</reference>
<dbReference type="STRING" id="425264.A0A3G2S7T1"/>
<dbReference type="AlphaFoldDB" id="A0A3G2S7T1"/>
<dbReference type="GO" id="GO:0003735">
    <property type="term" value="F:structural constituent of ribosome"/>
    <property type="evidence" value="ECO:0007669"/>
    <property type="project" value="InterPro"/>
</dbReference>
<dbReference type="VEuPathDB" id="FungiDB:DNF11_3204"/>
<dbReference type="GO" id="GO:0006412">
    <property type="term" value="P:translation"/>
    <property type="evidence" value="ECO:0007669"/>
    <property type="project" value="InterPro"/>
</dbReference>
<keyword evidence="3" id="KW-0687">Ribonucleoprotein</keyword>
<dbReference type="EMBL" id="CP033153">
    <property type="protein sequence ID" value="AYO44154.1"/>
    <property type="molecule type" value="Genomic_DNA"/>
</dbReference>
<organism evidence="4 5">
    <name type="scientific">Malassezia restricta (strain ATCC 96810 / NBRC 103918 / CBS 7877)</name>
    <name type="common">Seborrheic dermatitis infection agent</name>
    <dbReference type="NCBI Taxonomy" id="425264"/>
    <lineage>
        <taxon>Eukaryota</taxon>
        <taxon>Fungi</taxon>
        <taxon>Dikarya</taxon>
        <taxon>Basidiomycota</taxon>
        <taxon>Ustilaginomycotina</taxon>
        <taxon>Malasseziomycetes</taxon>
        <taxon>Malasseziales</taxon>
        <taxon>Malasseziaceae</taxon>
        <taxon>Malassezia</taxon>
    </lineage>
</organism>
<dbReference type="PANTHER" id="PTHR19836">
    <property type="entry name" value="30S RIBOSOMAL PROTEIN S14"/>
    <property type="match status" value="1"/>
</dbReference>
<dbReference type="PANTHER" id="PTHR19836:SF19">
    <property type="entry name" value="SMALL RIBOSOMAL SUBUNIT PROTEIN US14M"/>
    <property type="match status" value="1"/>
</dbReference>
<evidence type="ECO:0000313" key="4">
    <source>
        <dbReference type="EMBL" id="AYO44154.1"/>
    </source>
</evidence>
<evidence type="ECO:0000256" key="1">
    <source>
        <dbReference type="ARBA" id="ARBA00009083"/>
    </source>
</evidence>
<evidence type="ECO:0000256" key="2">
    <source>
        <dbReference type="ARBA" id="ARBA00022980"/>
    </source>
</evidence>
<proteinExistence type="inferred from homology"/>
<evidence type="ECO:0000313" key="5">
    <source>
        <dbReference type="Proteomes" id="UP000269793"/>
    </source>
</evidence>
<gene>
    <name evidence="4" type="primary">MRP2</name>
    <name evidence="4" type="ORF">DNF11_3204</name>
</gene>
<dbReference type="GO" id="GO:0005763">
    <property type="term" value="C:mitochondrial small ribosomal subunit"/>
    <property type="evidence" value="ECO:0007669"/>
    <property type="project" value="TreeGrafter"/>
</dbReference>
<sequence>MSMRPNARVLRDIAKRHTVHSNELLRTAYKYIARNTTLPSRVRYMAQLELNNFPAKSRPAFVKDRCIETSRGRGVFTEFGLCRYQFRRKAVHHEIPGVEKASW</sequence>
<dbReference type="PROSITE" id="PS00527">
    <property type="entry name" value="RIBOSOMAL_S14"/>
    <property type="match status" value="1"/>
</dbReference>
<dbReference type="SUPFAM" id="SSF57716">
    <property type="entry name" value="Glucocorticoid receptor-like (DNA-binding domain)"/>
    <property type="match status" value="1"/>
</dbReference>
<protein>
    <submittedName>
        <fullName evidence="4">37S ribosomal protein MRP2, mitochondrial</fullName>
    </submittedName>
</protein>
<evidence type="ECO:0000256" key="3">
    <source>
        <dbReference type="ARBA" id="ARBA00023274"/>
    </source>
</evidence>
<dbReference type="Pfam" id="PF00253">
    <property type="entry name" value="Ribosomal_S14"/>
    <property type="match status" value="1"/>
</dbReference>
<dbReference type="Proteomes" id="UP000269793">
    <property type="component" value="Chromosome VI"/>
</dbReference>
<accession>A0A3G2S7T1</accession>
<dbReference type="InterPro" id="IPR018271">
    <property type="entry name" value="Ribosomal_uS14_CS"/>
</dbReference>
<dbReference type="InterPro" id="IPR001209">
    <property type="entry name" value="Ribosomal_uS14"/>
</dbReference>
<keyword evidence="5" id="KW-1185">Reference proteome</keyword>
<name>A0A3G2S7T1_MALR7</name>
<dbReference type="Gene3D" id="1.10.287.1480">
    <property type="match status" value="1"/>
</dbReference>
<dbReference type="FunFam" id="1.10.287.1480:FF:000001">
    <property type="entry name" value="30S ribosomal protein S14"/>
    <property type="match status" value="1"/>
</dbReference>
<keyword evidence="2 4" id="KW-0689">Ribosomal protein</keyword>